<keyword evidence="1" id="KW-0472">Membrane</keyword>
<keyword evidence="3" id="KW-0378">Hydrolase</keyword>
<keyword evidence="3" id="KW-0645">Protease</keyword>
<dbReference type="InterPro" id="IPR003675">
    <property type="entry name" value="Rce1/LyrA-like_dom"/>
</dbReference>
<evidence type="ECO:0000256" key="1">
    <source>
        <dbReference type="SAM" id="Phobius"/>
    </source>
</evidence>
<dbReference type="Pfam" id="PF02517">
    <property type="entry name" value="Rce1-like"/>
    <property type="match status" value="1"/>
</dbReference>
<sequence length="150" mass="16726">MALYWALPVVLISAVSYLVKGTIPYLAVFSVLVYGLLEEIGWRGFIYQEFKALKPLHNILLLSVLWFLWHLNFDFTPIQVSFFVILVLGSWGIGKVADTTGSLVAISAFHSPNNFFPGINAKSGAILAILLAVWVISLVVRKKNYQAAKR</sequence>
<name>A0A420VWD2_9SPHI</name>
<dbReference type="OrthoDB" id="9777755at2"/>
<feature type="domain" description="CAAX prenyl protease 2/Lysostaphin resistance protein A-like" evidence="2">
    <location>
        <begin position="24"/>
        <end position="116"/>
    </location>
</feature>
<evidence type="ECO:0000313" key="3">
    <source>
        <dbReference type="EMBL" id="RKO70690.1"/>
    </source>
</evidence>
<comment type="caution">
    <text evidence="3">The sequence shown here is derived from an EMBL/GenBank/DDBJ whole genome shotgun (WGS) entry which is preliminary data.</text>
</comment>
<dbReference type="GO" id="GO:0080120">
    <property type="term" value="P:CAAX-box protein maturation"/>
    <property type="evidence" value="ECO:0007669"/>
    <property type="project" value="UniProtKB-ARBA"/>
</dbReference>
<dbReference type="GO" id="GO:0004175">
    <property type="term" value="F:endopeptidase activity"/>
    <property type="evidence" value="ECO:0007669"/>
    <property type="project" value="UniProtKB-ARBA"/>
</dbReference>
<dbReference type="InterPro" id="IPR042150">
    <property type="entry name" value="MmRce1-like"/>
</dbReference>
<accession>A0A420VWD2</accession>
<organism evidence="3 4">
    <name type="scientific">Sphingobacterium puteale</name>
    <dbReference type="NCBI Taxonomy" id="2420510"/>
    <lineage>
        <taxon>Bacteria</taxon>
        <taxon>Pseudomonadati</taxon>
        <taxon>Bacteroidota</taxon>
        <taxon>Sphingobacteriia</taxon>
        <taxon>Sphingobacteriales</taxon>
        <taxon>Sphingobacteriaceae</taxon>
        <taxon>Sphingobacterium</taxon>
    </lineage>
</organism>
<reference evidence="3 4" key="1">
    <citation type="submission" date="2018-10" db="EMBL/GenBank/DDBJ databases">
        <title>Sphingobacterium sp. M05W1-28.</title>
        <authorList>
            <person name="Cai H."/>
        </authorList>
    </citation>
    <scope>NUCLEOTIDE SEQUENCE [LARGE SCALE GENOMIC DNA]</scope>
    <source>
        <strain evidence="3 4">M05W1-28</strain>
    </source>
</reference>
<dbReference type="PANTHER" id="PTHR35797">
    <property type="entry name" value="PROTEASE-RELATED"/>
    <property type="match status" value="1"/>
</dbReference>
<gene>
    <name evidence="3" type="ORF">D7322_15575</name>
</gene>
<feature type="transmembrane region" description="Helical" evidence="1">
    <location>
        <begin position="58"/>
        <end position="88"/>
    </location>
</feature>
<keyword evidence="3" id="KW-0482">Metalloprotease</keyword>
<dbReference type="PANTHER" id="PTHR35797:SF1">
    <property type="entry name" value="PROTEASE"/>
    <property type="match status" value="1"/>
</dbReference>
<dbReference type="GO" id="GO:0008237">
    <property type="term" value="F:metallopeptidase activity"/>
    <property type="evidence" value="ECO:0007669"/>
    <property type="project" value="UniProtKB-KW"/>
</dbReference>
<protein>
    <submittedName>
        <fullName evidence="3">CPBP family intramembrane metalloprotease</fullName>
    </submittedName>
</protein>
<feature type="transmembrane region" description="Helical" evidence="1">
    <location>
        <begin position="119"/>
        <end position="140"/>
    </location>
</feature>
<evidence type="ECO:0000313" key="4">
    <source>
        <dbReference type="Proteomes" id="UP000282423"/>
    </source>
</evidence>
<keyword evidence="1" id="KW-1133">Transmembrane helix</keyword>
<feature type="transmembrane region" description="Helical" evidence="1">
    <location>
        <begin position="6"/>
        <end position="37"/>
    </location>
</feature>
<keyword evidence="4" id="KW-1185">Reference proteome</keyword>
<keyword evidence="1" id="KW-0812">Transmembrane</keyword>
<dbReference type="Proteomes" id="UP000282423">
    <property type="component" value="Unassembled WGS sequence"/>
</dbReference>
<evidence type="ECO:0000259" key="2">
    <source>
        <dbReference type="Pfam" id="PF02517"/>
    </source>
</evidence>
<proteinExistence type="predicted"/>
<dbReference type="GO" id="GO:0006508">
    <property type="term" value="P:proteolysis"/>
    <property type="evidence" value="ECO:0007669"/>
    <property type="project" value="UniProtKB-KW"/>
</dbReference>
<dbReference type="EMBL" id="RBWS01000011">
    <property type="protein sequence ID" value="RKO70690.1"/>
    <property type="molecule type" value="Genomic_DNA"/>
</dbReference>
<dbReference type="AlphaFoldDB" id="A0A420VWD2"/>